<evidence type="ECO:0000313" key="6">
    <source>
        <dbReference type="Proteomes" id="UP000838756"/>
    </source>
</evidence>
<comment type="similarity">
    <text evidence="2">Belongs to the ATP11 family.</text>
</comment>
<comment type="caution">
    <text evidence="5">The sequence shown here is derived from an EMBL/GenBank/DDBJ whole genome shotgun (WGS) entry which is preliminary data.</text>
</comment>
<dbReference type="EMBL" id="CAKXAJ010026408">
    <property type="protein sequence ID" value="CAH2267975.1"/>
    <property type="molecule type" value="Genomic_DNA"/>
</dbReference>
<protein>
    <submittedName>
        <fullName evidence="5">Jg8421 protein</fullName>
    </submittedName>
</protein>
<evidence type="ECO:0000256" key="2">
    <source>
        <dbReference type="ARBA" id="ARBA00009116"/>
    </source>
</evidence>
<dbReference type="Proteomes" id="UP000838756">
    <property type="component" value="Unassembled WGS sequence"/>
</dbReference>
<name>A0A8S4SG44_9NEOP</name>
<proteinExistence type="inferred from homology"/>
<accession>A0A8S4SG44</accession>
<organism evidence="5 6">
    <name type="scientific">Pararge aegeria aegeria</name>
    <dbReference type="NCBI Taxonomy" id="348720"/>
    <lineage>
        <taxon>Eukaryota</taxon>
        <taxon>Metazoa</taxon>
        <taxon>Ecdysozoa</taxon>
        <taxon>Arthropoda</taxon>
        <taxon>Hexapoda</taxon>
        <taxon>Insecta</taxon>
        <taxon>Pterygota</taxon>
        <taxon>Neoptera</taxon>
        <taxon>Endopterygota</taxon>
        <taxon>Lepidoptera</taxon>
        <taxon>Glossata</taxon>
        <taxon>Ditrysia</taxon>
        <taxon>Papilionoidea</taxon>
        <taxon>Nymphalidae</taxon>
        <taxon>Satyrinae</taxon>
        <taxon>Satyrini</taxon>
        <taxon>Parargina</taxon>
        <taxon>Pararge</taxon>
    </lineage>
</organism>
<gene>
    <name evidence="5" type="primary">jg8421</name>
    <name evidence="5" type="ORF">PAEG_LOCUS26439</name>
</gene>
<evidence type="ECO:0000256" key="3">
    <source>
        <dbReference type="ARBA" id="ARBA00022946"/>
    </source>
</evidence>
<dbReference type="GO" id="GO:0005739">
    <property type="term" value="C:mitochondrion"/>
    <property type="evidence" value="ECO:0007669"/>
    <property type="project" value="UniProtKB-SubCell"/>
</dbReference>
<evidence type="ECO:0000313" key="5">
    <source>
        <dbReference type="EMBL" id="CAH2267975.1"/>
    </source>
</evidence>
<comment type="subcellular location">
    <subcellularLocation>
        <location evidence="1">Mitochondrion</location>
    </subcellularLocation>
</comment>
<sequence>MTTSSRSEEALENLQKNPYYEKYAERIATLQKTSPEEFLRKVEEQQKNKNIESKKKFASVDTRQFSSVLNPKGELKNDVTAEEKKLSDIFKVDLVKDKDATEVQIIWEEYHKNKEVLSATIPKDVYSQIQQNMKQYPTFLFPLPRSEGYEYIMCQSYGHAVHFTPLLAYQVHHENAPECLTMVHYTELSDKGIVLMRGDYDKAASPLTTRQFSSVLNPKGELKNDVTAEEKKLSDIFKVDLVKDKDATEVQIIWEEYHKNKEVLSATIPKDVYSQIQQNMKQYPTFLFPLPRSEGYEYIMCQSYGHAVHFTPLLAYQVHHENAPECLTMVHYTELSDKGIVLMRGDYDKNVLTGKEAQCLANQFQMYYNGKDENKYKLLQSFTKTPDSFKHVDLITELENIQLI</sequence>
<dbReference type="PANTHER" id="PTHR13126">
    <property type="entry name" value="CHAPERONE ATP11"/>
    <property type="match status" value="1"/>
</dbReference>
<reference evidence="5" key="1">
    <citation type="submission" date="2022-03" db="EMBL/GenBank/DDBJ databases">
        <authorList>
            <person name="Lindestad O."/>
        </authorList>
    </citation>
    <scope>NUCLEOTIDE SEQUENCE</scope>
</reference>
<dbReference type="AlphaFoldDB" id="A0A8S4SG44"/>
<evidence type="ECO:0000256" key="1">
    <source>
        <dbReference type="ARBA" id="ARBA00004173"/>
    </source>
</evidence>
<dbReference type="InterPro" id="IPR010591">
    <property type="entry name" value="ATP11"/>
</dbReference>
<dbReference type="GO" id="GO:0033615">
    <property type="term" value="P:mitochondrial proton-transporting ATP synthase complex assembly"/>
    <property type="evidence" value="ECO:0007669"/>
    <property type="project" value="TreeGrafter"/>
</dbReference>
<dbReference type="OrthoDB" id="16535at2759"/>
<dbReference type="Pfam" id="PF06644">
    <property type="entry name" value="ATP11"/>
    <property type="match status" value="2"/>
</dbReference>
<dbReference type="PANTHER" id="PTHR13126:SF0">
    <property type="entry name" value="ATP SYNTHASE MITOCHONDRIAL F1 COMPLEX ASSEMBLY FACTOR 1"/>
    <property type="match status" value="1"/>
</dbReference>
<keyword evidence="6" id="KW-1185">Reference proteome</keyword>
<keyword evidence="3" id="KW-0809">Transit peptide</keyword>
<evidence type="ECO:0000256" key="4">
    <source>
        <dbReference type="ARBA" id="ARBA00023128"/>
    </source>
</evidence>
<keyword evidence="4" id="KW-0496">Mitochondrion</keyword>